<proteinExistence type="predicted"/>
<gene>
    <name evidence="2" type="ORF">SEMRO_888_G216480.1</name>
</gene>
<dbReference type="Proteomes" id="UP001153069">
    <property type="component" value="Unassembled WGS sequence"/>
</dbReference>
<protein>
    <submittedName>
        <fullName evidence="2">Uncharacterized protein</fullName>
    </submittedName>
</protein>
<keyword evidence="3" id="KW-1185">Reference proteome</keyword>
<name>A0A9N8EAL0_9STRA</name>
<feature type="compositionally biased region" description="Polar residues" evidence="1">
    <location>
        <begin position="252"/>
        <end position="261"/>
    </location>
</feature>
<evidence type="ECO:0000256" key="1">
    <source>
        <dbReference type="SAM" id="MobiDB-lite"/>
    </source>
</evidence>
<reference evidence="2" key="1">
    <citation type="submission" date="2020-06" db="EMBL/GenBank/DDBJ databases">
        <authorList>
            <consortium name="Plant Systems Biology data submission"/>
        </authorList>
    </citation>
    <scope>NUCLEOTIDE SEQUENCE</scope>
    <source>
        <strain evidence="2">D6</strain>
    </source>
</reference>
<dbReference type="EMBL" id="CAICTM010000886">
    <property type="protein sequence ID" value="CAB9517881.1"/>
    <property type="molecule type" value="Genomic_DNA"/>
</dbReference>
<sequence length="261" mass="29181">MIGSTLSIQPDTLIECTVIRPTRRLSDFVTGLSSRRLTLLPSANTSNSIRSLDSSSSSIRKKRVRFGSILEEKHEYPAAASLTHKSDLWYPMGELQESVAADIDSLHFYQYQQRFQAPGEASEPEPDSDELSTTVEQRGLEFYMEDQIHRRHSVRHYVHMVIMKSRQSPTAKRFSLVKGSSNVSTSSTDSVTRYSLQFTAHAKDVAFRQAMEDEVDARRIYLADGTVQSSTDFAAKSTESLKRKAMEATAGPRSSITAMSA</sequence>
<feature type="region of interest" description="Disordered" evidence="1">
    <location>
        <begin position="238"/>
        <end position="261"/>
    </location>
</feature>
<evidence type="ECO:0000313" key="2">
    <source>
        <dbReference type="EMBL" id="CAB9517881.1"/>
    </source>
</evidence>
<comment type="caution">
    <text evidence="2">The sequence shown here is derived from an EMBL/GenBank/DDBJ whole genome shotgun (WGS) entry which is preliminary data.</text>
</comment>
<accession>A0A9N8EAL0</accession>
<evidence type="ECO:0000313" key="3">
    <source>
        <dbReference type="Proteomes" id="UP001153069"/>
    </source>
</evidence>
<dbReference type="AlphaFoldDB" id="A0A9N8EAL0"/>
<organism evidence="2 3">
    <name type="scientific">Seminavis robusta</name>
    <dbReference type="NCBI Taxonomy" id="568900"/>
    <lineage>
        <taxon>Eukaryota</taxon>
        <taxon>Sar</taxon>
        <taxon>Stramenopiles</taxon>
        <taxon>Ochrophyta</taxon>
        <taxon>Bacillariophyta</taxon>
        <taxon>Bacillariophyceae</taxon>
        <taxon>Bacillariophycidae</taxon>
        <taxon>Naviculales</taxon>
        <taxon>Naviculaceae</taxon>
        <taxon>Seminavis</taxon>
    </lineage>
</organism>